<dbReference type="Pfam" id="PF00690">
    <property type="entry name" value="Cation_ATPase_N"/>
    <property type="match status" value="1"/>
</dbReference>
<evidence type="ECO:0000256" key="5">
    <source>
        <dbReference type="ARBA" id="ARBA00022840"/>
    </source>
</evidence>
<feature type="transmembrane region" description="Helical" evidence="11">
    <location>
        <begin position="391"/>
        <end position="416"/>
    </location>
</feature>
<evidence type="ECO:0000256" key="8">
    <source>
        <dbReference type="ARBA" id="ARBA00023065"/>
    </source>
</evidence>
<dbReference type="InterPro" id="IPR023214">
    <property type="entry name" value="HAD_sf"/>
</dbReference>
<dbReference type="SUPFAM" id="SSF81665">
    <property type="entry name" value="Calcium ATPase, transmembrane domain M"/>
    <property type="match status" value="1"/>
</dbReference>
<dbReference type="STRING" id="312017.I7M7N1"/>
<dbReference type="Pfam" id="PF00689">
    <property type="entry name" value="Cation_ATPase_C"/>
    <property type="match status" value="1"/>
</dbReference>
<dbReference type="GO" id="GO:0016887">
    <property type="term" value="F:ATP hydrolysis activity"/>
    <property type="evidence" value="ECO:0007669"/>
    <property type="project" value="InterPro"/>
</dbReference>
<keyword evidence="3 11" id="KW-0812">Transmembrane</keyword>
<keyword evidence="14" id="KW-1185">Reference proteome</keyword>
<evidence type="ECO:0000256" key="10">
    <source>
        <dbReference type="ARBA" id="ARBA00038148"/>
    </source>
</evidence>
<keyword evidence="4" id="KW-0547">Nucleotide-binding</keyword>
<keyword evidence="5" id="KW-0067">ATP-binding</keyword>
<dbReference type="InterPro" id="IPR001757">
    <property type="entry name" value="P_typ_ATPase"/>
</dbReference>
<reference evidence="14" key="1">
    <citation type="journal article" date="2006" name="PLoS Biol.">
        <title>Macronuclear genome sequence of the ciliate Tetrahymena thermophila, a model eukaryote.</title>
        <authorList>
            <person name="Eisen J.A."/>
            <person name="Coyne R.S."/>
            <person name="Wu M."/>
            <person name="Wu D."/>
            <person name="Thiagarajan M."/>
            <person name="Wortman J.R."/>
            <person name="Badger J.H."/>
            <person name="Ren Q."/>
            <person name="Amedeo P."/>
            <person name="Jones K.M."/>
            <person name="Tallon L.J."/>
            <person name="Delcher A.L."/>
            <person name="Salzberg S.L."/>
            <person name="Silva J.C."/>
            <person name="Haas B.J."/>
            <person name="Majoros W.H."/>
            <person name="Farzad M."/>
            <person name="Carlton J.M."/>
            <person name="Smith R.K. Jr."/>
            <person name="Garg J."/>
            <person name="Pearlman R.E."/>
            <person name="Karrer K.M."/>
            <person name="Sun L."/>
            <person name="Manning G."/>
            <person name="Elde N.C."/>
            <person name="Turkewitz A.P."/>
            <person name="Asai D.J."/>
            <person name="Wilkes D.E."/>
            <person name="Wang Y."/>
            <person name="Cai H."/>
            <person name="Collins K."/>
            <person name="Stewart B.A."/>
            <person name="Lee S.R."/>
            <person name="Wilamowska K."/>
            <person name="Weinberg Z."/>
            <person name="Ruzzo W.L."/>
            <person name="Wloga D."/>
            <person name="Gaertig J."/>
            <person name="Frankel J."/>
            <person name="Tsao C.-C."/>
            <person name="Gorovsky M.A."/>
            <person name="Keeling P.J."/>
            <person name="Waller R.F."/>
            <person name="Patron N.J."/>
            <person name="Cherry J.M."/>
            <person name="Stover N.A."/>
            <person name="Krieger C.J."/>
            <person name="del Toro C."/>
            <person name="Ryder H.F."/>
            <person name="Williamson S.C."/>
            <person name="Barbeau R.A."/>
            <person name="Hamilton E.P."/>
            <person name="Orias E."/>
        </authorList>
    </citation>
    <scope>NUCLEOTIDE SEQUENCE [LARGE SCALE GENOMIC DNA]</scope>
    <source>
        <strain evidence="14">SB210</strain>
    </source>
</reference>
<evidence type="ECO:0000256" key="11">
    <source>
        <dbReference type="SAM" id="Phobius"/>
    </source>
</evidence>
<dbReference type="PANTHER" id="PTHR43294:SF21">
    <property type="entry name" value="CATION TRANSPORTING ATPASE"/>
    <property type="match status" value="1"/>
</dbReference>
<keyword evidence="9 11" id="KW-0472">Membrane</keyword>
<dbReference type="InterPro" id="IPR018303">
    <property type="entry name" value="ATPase_P-typ_P_site"/>
</dbReference>
<dbReference type="InterPro" id="IPR059000">
    <property type="entry name" value="ATPase_P-type_domA"/>
</dbReference>
<dbReference type="InterPro" id="IPR036412">
    <property type="entry name" value="HAD-like_sf"/>
</dbReference>
<gene>
    <name evidence="13" type="ORF">TTHERM_00508970</name>
</gene>
<dbReference type="FunFam" id="1.20.1110.10:FF:000095">
    <property type="entry name" value="Sodium/potassium-transporting ATPase subunit alpha-1"/>
    <property type="match status" value="1"/>
</dbReference>
<evidence type="ECO:0000256" key="3">
    <source>
        <dbReference type="ARBA" id="ARBA00022692"/>
    </source>
</evidence>
<comment type="subcellular location">
    <subcellularLocation>
        <location evidence="1">Cell membrane</location>
        <topology evidence="1">Multi-pass membrane protein</topology>
    </subcellularLocation>
</comment>
<dbReference type="Proteomes" id="UP000009168">
    <property type="component" value="Unassembled WGS sequence"/>
</dbReference>
<dbReference type="GeneID" id="7844223"/>
<comment type="similarity">
    <text evidence="10">Belongs to the cation transport ATPase (P-type) (TC 3.A.3) family.</text>
</comment>
<evidence type="ECO:0000256" key="1">
    <source>
        <dbReference type="ARBA" id="ARBA00004651"/>
    </source>
</evidence>
<dbReference type="SFLD" id="SFLDF00027">
    <property type="entry name" value="p-type_atpase"/>
    <property type="match status" value="1"/>
</dbReference>
<dbReference type="GO" id="GO:0030007">
    <property type="term" value="P:intracellular potassium ion homeostasis"/>
    <property type="evidence" value="ECO:0007669"/>
    <property type="project" value="TreeGrafter"/>
</dbReference>
<dbReference type="PROSITE" id="PS00154">
    <property type="entry name" value="ATPASE_E1_E2"/>
    <property type="match status" value="1"/>
</dbReference>
<dbReference type="SUPFAM" id="SSF56784">
    <property type="entry name" value="HAD-like"/>
    <property type="match status" value="1"/>
</dbReference>
<dbReference type="PRINTS" id="PR00121">
    <property type="entry name" value="NAKATPASE"/>
</dbReference>
<dbReference type="GO" id="GO:0005524">
    <property type="term" value="F:ATP binding"/>
    <property type="evidence" value="ECO:0007669"/>
    <property type="project" value="UniProtKB-KW"/>
</dbReference>
<feature type="transmembrane region" description="Helical" evidence="11">
    <location>
        <begin position="360"/>
        <end position="385"/>
    </location>
</feature>
<evidence type="ECO:0000256" key="9">
    <source>
        <dbReference type="ARBA" id="ARBA00023136"/>
    </source>
</evidence>
<dbReference type="Gene3D" id="2.70.150.10">
    <property type="entry name" value="Calcium-transporting ATPase, cytoplasmic transduction domain A"/>
    <property type="match status" value="1"/>
</dbReference>
<dbReference type="GO" id="GO:0005886">
    <property type="term" value="C:plasma membrane"/>
    <property type="evidence" value="ECO:0007669"/>
    <property type="project" value="UniProtKB-SubCell"/>
</dbReference>
<dbReference type="EMBL" id="GG662708">
    <property type="protein sequence ID" value="EAR94956.2"/>
    <property type="molecule type" value="Genomic_DNA"/>
</dbReference>
<dbReference type="InterPro" id="IPR023298">
    <property type="entry name" value="ATPase_P-typ_TM_dom_sf"/>
</dbReference>
<feature type="transmembrane region" description="Helical" evidence="11">
    <location>
        <begin position="197"/>
        <end position="216"/>
    </location>
</feature>
<dbReference type="InterPro" id="IPR044492">
    <property type="entry name" value="P_typ_ATPase_HD_dom"/>
</dbReference>
<dbReference type="FunFam" id="2.70.150.10:FF:000003">
    <property type="entry name" value="Sodium/potassium-transporting ATPase subunit alpha"/>
    <property type="match status" value="1"/>
</dbReference>
<dbReference type="GO" id="GO:1902600">
    <property type="term" value="P:proton transmembrane transport"/>
    <property type="evidence" value="ECO:0007669"/>
    <property type="project" value="TreeGrafter"/>
</dbReference>
<dbReference type="Pfam" id="PF13246">
    <property type="entry name" value="Cation_ATPase"/>
    <property type="match status" value="1"/>
</dbReference>
<dbReference type="InterPro" id="IPR023299">
    <property type="entry name" value="ATPase_P-typ_cyto_dom_N"/>
</dbReference>
<name>I7M7N1_TETTS</name>
<dbReference type="OrthoDB" id="116380at2759"/>
<feature type="transmembrane region" description="Helical" evidence="11">
    <location>
        <begin position="1161"/>
        <end position="1179"/>
    </location>
</feature>
<feature type="transmembrane region" description="Helical" evidence="11">
    <location>
        <begin position="871"/>
        <end position="893"/>
    </location>
</feature>
<dbReference type="GO" id="GO:1990573">
    <property type="term" value="P:potassium ion import across plasma membrane"/>
    <property type="evidence" value="ECO:0007669"/>
    <property type="project" value="TreeGrafter"/>
</dbReference>
<dbReference type="eggNOG" id="KOG0203">
    <property type="taxonomic scope" value="Eukaryota"/>
</dbReference>
<dbReference type="SUPFAM" id="SSF81660">
    <property type="entry name" value="Metal cation-transporting ATPase, ATP-binding domain N"/>
    <property type="match status" value="1"/>
</dbReference>
<dbReference type="GO" id="GO:0006883">
    <property type="term" value="P:intracellular sodium ion homeostasis"/>
    <property type="evidence" value="ECO:0007669"/>
    <property type="project" value="TreeGrafter"/>
</dbReference>
<dbReference type="RefSeq" id="XP_001015201.2">
    <property type="nucleotide sequence ID" value="XM_001015201.2"/>
</dbReference>
<dbReference type="Gene3D" id="3.40.50.1000">
    <property type="entry name" value="HAD superfamily/HAD-like"/>
    <property type="match status" value="1"/>
</dbReference>
<keyword evidence="2" id="KW-1003">Cell membrane</keyword>
<evidence type="ECO:0000313" key="13">
    <source>
        <dbReference type="EMBL" id="EAR94956.2"/>
    </source>
</evidence>
<dbReference type="Gene3D" id="3.40.1110.10">
    <property type="entry name" value="Calcium-transporting ATPase, cytoplasmic domain N"/>
    <property type="match status" value="1"/>
</dbReference>
<dbReference type="FunFam" id="3.40.1110.10:FF:000061">
    <property type="entry name" value="Potassium-transporting ATPase alpha chain 1"/>
    <property type="match status" value="1"/>
</dbReference>
<dbReference type="SUPFAM" id="SSF81653">
    <property type="entry name" value="Calcium ATPase, transduction domain A"/>
    <property type="match status" value="1"/>
</dbReference>
<keyword evidence="7 11" id="KW-1133">Transmembrane helix</keyword>
<keyword evidence="8" id="KW-0406">Ion transport</keyword>
<dbReference type="GO" id="GO:0005391">
    <property type="term" value="F:P-type sodium:potassium-exchanging transporter activity"/>
    <property type="evidence" value="ECO:0007669"/>
    <property type="project" value="TreeGrafter"/>
</dbReference>
<protein>
    <submittedName>
        <fullName evidence="13">Na,H/K antiporter P-type ATPase alpha subunit family protein</fullName>
    </submittedName>
</protein>
<dbReference type="InterPro" id="IPR006068">
    <property type="entry name" value="ATPase_P-typ_cation-transptr_C"/>
</dbReference>
<dbReference type="Gene3D" id="1.20.1110.10">
    <property type="entry name" value="Calcium-transporting ATPase, transmembrane domain"/>
    <property type="match status" value="2"/>
</dbReference>
<evidence type="ECO:0000313" key="14">
    <source>
        <dbReference type="Proteomes" id="UP000009168"/>
    </source>
</evidence>
<dbReference type="NCBIfam" id="TIGR01494">
    <property type="entry name" value="ATPase_P-type"/>
    <property type="match status" value="2"/>
</dbReference>
<evidence type="ECO:0000256" key="7">
    <source>
        <dbReference type="ARBA" id="ARBA00022989"/>
    </source>
</evidence>
<keyword evidence="6" id="KW-1278">Translocase</keyword>
<dbReference type="InterPro" id="IPR004014">
    <property type="entry name" value="ATPase_P-typ_cation-transptr_N"/>
</dbReference>
<dbReference type="GO" id="GO:0036376">
    <property type="term" value="P:sodium ion export across plasma membrane"/>
    <property type="evidence" value="ECO:0007669"/>
    <property type="project" value="TreeGrafter"/>
</dbReference>
<evidence type="ECO:0000256" key="6">
    <source>
        <dbReference type="ARBA" id="ARBA00022967"/>
    </source>
</evidence>
<dbReference type="InterPro" id="IPR050510">
    <property type="entry name" value="Cation_transp_ATPase_P-type"/>
</dbReference>
<proteinExistence type="inferred from homology"/>
<dbReference type="InterPro" id="IPR008250">
    <property type="entry name" value="ATPase_P-typ_transduc_dom_A_sf"/>
</dbReference>
<dbReference type="KEGG" id="tet:TTHERM_00508970"/>
<accession>I7M7N1</accession>
<dbReference type="SFLD" id="SFLDG00002">
    <property type="entry name" value="C1.7:_P-type_atpase_like"/>
    <property type="match status" value="1"/>
</dbReference>
<dbReference type="PANTHER" id="PTHR43294">
    <property type="entry name" value="SODIUM/POTASSIUM-TRANSPORTING ATPASE SUBUNIT ALPHA"/>
    <property type="match status" value="1"/>
</dbReference>
<evidence type="ECO:0000259" key="12">
    <source>
        <dbReference type="SMART" id="SM00831"/>
    </source>
</evidence>
<dbReference type="InParanoid" id="I7M7N1"/>
<sequence length="1199" mass="135253">MIERNQTEVQKSVNSLNKSINSAYARKYEEIRQSINIHNSQSVYRNQKHDIQGAFYVQEPNNRQTHINSLIELEIQSSVATEQDAMHQNQQQGQTDNLQIEDKTEKKKLEFAQKEDHKIPLSELKEKYKTDYKVGLTEPQAQQNLIDYGENKLTDKVRIPAWVILLKELTNGFALMLWVSAGLCFLAYGLTPDDPSNMYLAIVLLIVIFVTAFITFQQNAKSEALMKSFKNFLPQKCTVIRDGEPKHLDALKIVVGDIVLIKAGEKIPADIRILESSEMKVDNSPLTGESEPQLRTAECSHPENYLETANMAFFGTLCKEGTGKGIVVSTGDRTTLGQIADLSSGEKKAKTPLRAELDRFVYMVTILGIFLCILFFLLAYLVIGFPVMSCIVFGIGILVANVPEGLLGCITICLAITAKNLAKKQVLVKNLEAVETLGSTSCICTDKTGTLTQNVMTVKHIWINDSVFETPNLLHLQKGQEPPYDTKDIGFKTLQQAAMISSEAVFDLSGLQDKNNVDYLKCPVIGDATETGLIRFYQSIDDVNSFRSKFKIVKNPDETLSRMPFSSQYKFALTVVEEESENSHYAVYMKGAPEKIWSYCSTIYCNNQISVIENSWQTKFKQVNLQFGKGGERVLGFAKLALPAAQYPKGSHFYVQNPSKFTFHLAQFQFCGLVSLMDPPKPRVPYAILECRSAGIKVIMVTGDQPPTAAAIAKEVNIVPQEIITNEDLMERNPTLDWFTASEQCEAIVVHGDRILESFEKSIEEKRESPDFYLRQWVKKPFCVFARTTPAQKLQIVEACQKEGFIVAATGDGVNDSPAIKKADIGVSMNLSGSDVTKDAADMILLDDDFASIVLGVEEGRKIFDNLKKSCVYLLTSNMTEIIPFLAFIILLLPVPLSSIYMLILQVGTDIWPAISLAYEDAELDVMTRRPRRKSDHLCSLKLVTIAYFQMGQLESAAGFIGYYMMFNYFGFPVRELFGLANVSGYTPQKDDFDSHFNPYTGKFDPYFNSELFKAAGNQYDCRVNRKGADSIKNDIDWQKLTDGNYDLRKSLLKCNESTGEWVPKVKWSDCDTTSHKTWSDITSQTACYSTEAVKWAQTAFFSSVVTNQWSNVFACKSRKMSFATSNLNTVMLQGIIFETALLCFLLYVPGVQEVFGGRPYSFWMFCHGLFFSICLLLWEETRKYTTRTFKWFFKYAYW</sequence>
<evidence type="ECO:0000256" key="2">
    <source>
        <dbReference type="ARBA" id="ARBA00022475"/>
    </source>
</evidence>
<evidence type="ECO:0000256" key="4">
    <source>
        <dbReference type="ARBA" id="ARBA00022741"/>
    </source>
</evidence>
<dbReference type="SMART" id="SM00831">
    <property type="entry name" value="Cation_ATPase_N"/>
    <property type="match status" value="1"/>
</dbReference>
<dbReference type="AlphaFoldDB" id="I7M7N1"/>
<dbReference type="SFLD" id="SFLDS00003">
    <property type="entry name" value="Haloacid_Dehalogenase"/>
    <property type="match status" value="1"/>
</dbReference>
<dbReference type="PRINTS" id="PR00119">
    <property type="entry name" value="CATATPASE"/>
</dbReference>
<feature type="domain" description="Cation-transporting P-type ATPase N-terminal" evidence="12">
    <location>
        <begin position="115"/>
        <end position="189"/>
    </location>
</feature>
<keyword evidence="8" id="KW-0813">Transport</keyword>
<dbReference type="Pfam" id="PF00122">
    <property type="entry name" value="E1-E2_ATPase"/>
    <property type="match status" value="1"/>
</dbReference>
<organism evidence="13 14">
    <name type="scientific">Tetrahymena thermophila (strain SB210)</name>
    <dbReference type="NCBI Taxonomy" id="312017"/>
    <lineage>
        <taxon>Eukaryota</taxon>
        <taxon>Sar</taxon>
        <taxon>Alveolata</taxon>
        <taxon>Ciliophora</taxon>
        <taxon>Intramacronucleata</taxon>
        <taxon>Oligohymenophorea</taxon>
        <taxon>Hymenostomatida</taxon>
        <taxon>Tetrahymenina</taxon>
        <taxon>Tetrahymenidae</taxon>
        <taxon>Tetrahymena</taxon>
    </lineage>
</organism>
<dbReference type="FunFam" id="3.40.50.1000:FF:000083">
    <property type="entry name" value="Sodium/potassium-transporting ATPase subunit alpha"/>
    <property type="match status" value="1"/>
</dbReference>
<feature type="transmembrane region" description="Helical" evidence="11">
    <location>
        <begin position="1128"/>
        <end position="1149"/>
    </location>
</feature>